<dbReference type="eggNOG" id="ENOG5031M2S">
    <property type="taxonomic scope" value="Bacteria"/>
</dbReference>
<accession>A3I2Q0</accession>
<dbReference type="EMBL" id="AAXU02000001">
    <property type="protein sequence ID" value="EAZ79354.1"/>
    <property type="molecule type" value="Genomic_DNA"/>
</dbReference>
<feature type="transmembrane region" description="Helical" evidence="1">
    <location>
        <begin position="7"/>
        <end position="26"/>
    </location>
</feature>
<protein>
    <recommendedName>
        <fullName evidence="4">DUF1648 domain-containing protein</fullName>
    </recommendedName>
</protein>
<feature type="transmembrane region" description="Helical" evidence="1">
    <location>
        <begin position="102"/>
        <end position="121"/>
    </location>
</feature>
<evidence type="ECO:0000313" key="3">
    <source>
        <dbReference type="Proteomes" id="UP000003919"/>
    </source>
</evidence>
<dbReference type="HOGENOM" id="CLU_1913747_0_0_10"/>
<dbReference type="Proteomes" id="UP000003919">
    <property type="component" value="Unassembled WGS sequence"/>
</dbReference>
<feature type="transmembrane region" description="Helical" evidence="1">
    <location>
        <begin position="73"/>
        <end position="90"/>
    </location>
</feature>
<proteinExistence type="predicted"/>
<keyword evidence="1" id="KW-0812">Transmembrane</keyword>
<feature type="transmembrane region" description="Helical" evidence="1">
    <location>
        <begin position="42"/>
        <end position="61"/>
    </location>
</feature>
<organism evidence="2 3">
    <name type="scientific">Algoriphagus machipongonensis</name>
    <dbReference type="NCBI Taxonomy" id="388413"/>
    <lineage>
        <taxon>Bacteria</taxon>
        <taxon>Pseudomonadati</taxon>
        <taxon>Bacteroidota</taxon>
        <taxon>Cytophagia</taxon>
        <taxon>Cytophagales</taxon>
        <taxon>Cyclobacteriaceae</taxon>
        <taxon>Algoriphagus</taxon>
    </lineage>
</organism>
<dbReference type="STRING" id="388413.ALPR1_16938"/>
<gene>
    <name evidence="2" type="ORF">ALPR1_16938</name>
</gene>
<keyword evidence="1" id="KW-1133">Transmembrane helix</keyword>
<reference evidence="2 3" key="1">
    <citation type="journal article" date="2011" name="J. Bacteriol.">
        <title>Complete genome sequence of Algoriphagus sp. PR1, bacterial prey of a colony-forming choanoflagellate.</title>
        <authorList>
            <person name="Alegado R.A."/>
            <person name="Ferriera S."/>
            <person name="Nusbaum C."/>
            <person name="Young S.K."/>
            <person name="Zeng Q."/>
            <person name="Imamovic A."/>
            <person name="Fairclough S.R."/>
            <person name="King N."/>
        </authorList>
    </citation>
    <scope>NUCLEOTIDE SEQUENCE [LARGE SCALE GENOMIC DNA]</scope>
    <source>
        <strain evidence="2 3">PR1</strain>
    </source>
</reference>
<evidence type="ECO:0000313" key="2">
    <source>
        <dbReference type="EMBL" id="EAZ79354.1"/>
    </source>
</evidence>
<keyword evidence="3" id="KW-1185">Reference proteome</keyword>
<sequence length="128" mass="14053">MKINTKIVLILSSIFLGILGVLMSFFPQEIAIHFKIDQSTSIFFQLTGALYVGFAMVNWMVKGSTMGGIYNRPIAIGNFTHFVVGGLALLKYSSNNQDSVELLILTGLYAVFAVTFGLIVFTHPLKEA</sequence>
<keyword evidence="1" id="KW-0472">Membrane</keyword>
<dbReference type="AlphaFoldDB" id="A3I2Q0"/>
<name>A3I2Q0_9BACT</name>
<dbReference type="RefSeq" id="WP_008202284.1">
    <property type="nucleotide sequence ID" value="NZ_CM001023.1"/>
</dbReference>
<evidence type="ECO:0008006" key="4">
    <source>
        <dbReference type="Google" id="ProtNLM"/>
    </source>
</evidence>
<evidence type="ECO:0000256" key="1">
    <source>
        <dbReference type="SAM" id="Phobius"/>
    </source>
</evidence>
<comment type="caution">
    <text evidence="2">The sequence shown here is derived from an EMBL/GenBank/DDBJ whole genome shotgun (WGS) entry which is preliminary data.</text>
</comment>